<dbReference type="InterPro" id="IPR036282">
    <property type="entry name" value="Glutathione-S-Trfase_C_sf"/>
</dbReference>
<dbReference type="PANTHER" id="PTHR12289">
    <property type="entry name" value="METAXIN RELATED"/>
    <property type="match status" value="1"/>
</dbReference>
<feature type="domain" description="GST N-terminal" evidence="1">
    <location>
        <begin position="3"/>
        <end position="82"/>
    </location>
</feature>
<dbReference type="Gene3D" id="3.40.30.10">
    <property type="entry name" value="Glutaredoxin"/>
    <property type="match status" value="1"/>
</dbReference>
<dbReference type="InterPro" id="IPR010987">
    <property type="entry name" value="Glutathione-S-Trfase_C-like"/>
</dbReference>
<dbReference type="SUPFAM" id="SSF52833">
    <property type="entry name" value="Thioredoxin-like"/>
    <property type="match status" value="1"/>
</dbReference>
<dbReference type="PANTHER" id="PTHR12289:SF67">
    <property type="match status" value="1"/>
</dbReference>
<dbReference type="Proteomes" id="UP000193450">
    <property type="component" value="Chromosome"/>
</dbReference>
<dbReference type="CDD" id="cd00570">
    <property type="entry name" value="GST_N_family"/>
    <property type="match status" value="1"/>
</dbReference>
<sequence length="370" mass="42739">MKTMYRMYGWQASHFAAKLRGYLNYKQLDYQEKNLNAYELLVKLPKKTGASAMPALETREGEWLSDTPEIITELERRHPDHPIMPATPRQLIAALIFENWVDDCWLKISMHTRWSYPENFDNFLKQETGKALLPFAPGFIRERIAEKTFAGRIRSYLPSQGIIPEQFELLERWSLGLLDLLEQHFTQHEFLFGGKPTIADFALVGSFFPHLNRDPWPKREWVDPRPNLQAWVNRTHSGERGQGELVADDQIPETLLPLFKIIAGEFFPLLAGTVTSLRQYIETRDITLGSSLPRVMDKNTYPMADSTFTSSTFTYSLWRMQRIVGVFQQLPEPDQALVDQWFESLGLPSLMAIDFGPALERNALSTRLKV</sequence>
<evidence type="ECO:0000313" key="3">
    <source>
        <dbReference type="EMBL" id="ARN75190.1"/>
    </source>
</evidence>
<dbReference type="InterPro" id="IPR036249">
    <property type="entry name" value="Thioredoxin-like_sf"/>
</dbReference>
<evidence type="ECO:0000313" key="4">
    <source>
        <dbReference type="Proteomes" id="UP000193450"/>
    </source>
</evidence>
<dbReference type="Pfam" id="PF13410">
    <property type="entry name" value="GST_C_2"/>
    <property type="match status" value="1"/>
</dbReference>
<feature type="domain" description="GST C-terminal" evidence="2">
    <location>
        <begin position="87"/>
        <end position="258"/>
    </location>
</feature>
<keyword evidence="4" id="KW-1185">Reference proteome</keyword>
<dbReference type="EMBL" id="CP019343">
    <property type="protein sequence ID" value="ARN75190.1"/>
    <property type="molecule type" value="Genomic_DNA"/>
</dbReference>
<dbReference type="KEGG" id="osg:BST96_14340"/>
<dbReference type="OrthoDB" id="7054557at2"/>
<accession>A0A1X9NAW8</accession>
<dbReference type="Pfam" id="PF13417">
    <property type="entry name" value="GST_N_3"/>
    <property type="match status" value="1"/>
</dbReference>
<evidence type="ECO:0008006" key="5">
    <source>
        <dbReference type="Google" id="ProtNLM"/>
    </source>
</evidence>
<dbReference type="RefSeq" id="WP_085759363.1">
    <property type="nucleotide sequence ID" value="NZ_CP019343.1"/>
</dbReference>
<gene>
    <name evidence="3" type="ORF">BST96_14340</name>
</gene>
<organism evidence="3 4">
    <name type="scientific">Oceanicoccus sagamiensis</name>
    <dbReference type="NCBI Taxonomy" id="716816"/>
    <lineage>
        <taxon>Bacteria</taxon>
        <taxon>Pseudomonadati</taxon>
        <taxon>Pseudomonadota</taxon>
        <taxon>Gammaproteobacteria</taxon>
        <taxon>Cellvibrionales</taxon>
        <taxon>Spongiibacteraceae</taxon>
        <taxon>Oceanicoccus</taxon>
    </lineage>
</organism>
<dbReference type="Gene3D" id="1.20.1050.10">
    <property type="match status" value="2"/>
</dbReference>
<dbReference type="SUPFAM" id="SSF47616">
    <property type="entry name" value="GST C-terminal domain-like"/>
    <property type="match status" value="1"/>
</dbReference>
<dbReference type="InterPro" id="IPR050931">
    <property type="entry name" value="Mito_Protein_Transport_Metaxin"/>
</dbReference>
<proteinExistence type="predicted"/>
<reference evidence="3 4" key="1">
    <citation type="submission" date="2016-11" db="EMBL/GenBank/DDBJ databases">
        <title>Trade-off between light-utilization and light-protection in marine flavobacteria.</title>
        <authorList>
            <person name="Kumagai Y."/>
        </authorList>
    </citation>
    <scope>NUCLEOTIDE SEQUENCE [LARGE SCALE GENOMIC DNA]</scope>
    <source>
        <strain evidence="3 4">NBRC 107125</strain>
    </source>
</reference>
<dbReference type="AlphaFoldDB" id="A0A1X9NAW8"/>
<dbReference type="InterPro" id="IPR004045">
    <property type="entry name" value="Glutathione_S-Trfase_N"/>
</dbReference>
<dbReference type="GO" id="GO:0005737">
    <property type="term" value="C:cytoplasm"/>
    <property type="evidence" value="ECO:0007669"/>
    <property type="project" value="TreeGrafter"/>
</dbReference>
<name>A0A1X9NAW8_9GAMM</name>
<protein>
    <recommendedName>
        <fullName evidence="5">Glutathione S-transferase</fullName>
    </recommendedName>
</protein>
<evidence type="ECO:0000259" key="2">
    <source>
        <dbReference type="PROSITE" id="PS50405"/>
    </source>
</evidence>
<dbReference type="STRING" id="716816.BST96_14340"/>
<evidence type="ECO:0000259" key="1">
    <source>
        <dbReference type="PROSITE" id="PS50404"/>
    </source>
</evidence>
<dbReference type="PROSITE" id="PS50405">
    <property type="entry name" value="GST_CTER"/>
    <property type="match status" value="1"/>
</dbReference>
<dbReference type="PROSITE" id="PS50404">
    <property type="entry name" value="GST_NTER"/>
    <property type="match status" value="1"/>
</dbReference>